<reference evidence="3" key="1">
    <citation type="submission" date="2021-02" db="EMBL/GenBank/DDBJ databases">
        <authorList>
            <person name="Nowell W R."/>
        </authorList>
    </citation>
    <scope>NUCLEOTIDE SEQUENCE</scope>
</reference>
<protein>
    <submittedName>
        <fullName evidence="3">Uncharacterized protein</fullName>
    </submittedName>
</protein>
<dbReference type="Proteomes" id="UP000681967">
    <property type="component" value="Unassembled WGS sequence"/>
</dbReference>
<dbReference type="AlphaFoldDB" id="A0A8S3CWQ9"/>
<evidence type="ECO:0000313" key="3">
    <source>
        <dbReference type="EMBL" id="CAF4955952.1"/>
    </source>
</evidence>
<dbReference type="EMBL" id="CAJOBH010135164">
    <property type="protein sequence ID" value="CAF4777963.1"/>
    <property type="molecule type" value="Genomic_DNA"/>
</dbReference>
<evidence type="ECO:0000313" key="2">
    <source>
        <dbReference type="EMBL" id="CAF4777963.1"/>
    </source>
</evidence>
<organism evidence="3 4">
    <name type="scientific">Rotaria magnacalcarata</name>
    <dbReference type="NCBI Taxonomy" id="392030"/>
    <lineage>
        <taxon>Eukaryota</taxon>
        <taxon>Metazoa</taxon>
        <taxon>Spiralia</taxon>
        <taxon>Gnathifera</taxon>
        <taxon>Rotifera</taxon>
        <taxon>Eurotatoria</taxon>
        <taxon>Bdelloidea</taxon>
        <taxon>Philodinida</taxon>
        <taxon>Philodinidae</taxon>
        <taxon>Rotaria</taxon>
    </lineage>
</organism>
<feature type="non-terminal residue" evidence="3">
    <location>
        <position position="1"/>
    </location>
</feature>
<accession>A0A8S3CWQ9</accession>
<proteinExistence type="predicted"/>
<dbReference type="EMBL" id="CAJOBJ010191717">
    <property type="protein sequence ID" value="CAF4955952.1"/>
    <property type="molecule type" value="Genomic_DNA"/>
</dbReference>
<dbReference type="Proteomes" id="UP000676336">
    <property type="component" value="Unassembled WGS sequence"/>
</dbReference>
<comment type="caution">
    <text evidence="3">The sequence shown here is derived from an EMBL/GenBank/DDBJ whole genome shotgun (WGS) entry which is preliminary data.</text>
</comment>
<name>A0A8S3CWQ9_9BILA</name>
<evidence type="ECO:0000313" key="4">
    <source>
        <dbReference type="Proteomes" id="UP000681720"/>
    </source>
</evidence>
<dbReference type="EMBL" id="CAJOBI010126951">
    <property type="protein sequence ID" value="CAF4705843.1"/>
    <property type="molecule type" value="Genomic_DNA"/>
</dbReference>
<evidence type="ECO:0000313" key="1">
    <source>
        <dbReference type="EMBL" id="CAF4705843.1"/>
    </source>
</evidence>
<sequence>TVESLVGQTKPNLFVPSQAQNILEQNGIDNKPIDPILTSKKSYNIIDDSNILNDVRLCINDMILFLTSTFYQTSQSSSLSL</sequence>
<feature type="non-terminal residue" evidence="3">
    <location>
        <position position="81"/>
    </location>
</feature>
<gene>
    <name evidence="2" type="ORF">BYL167_LOCUS47185</name>
    <name evidence="3" type="ORF">GIL414_LOCUS54584</name>
    <name evidence="1" type="ORF">SMN809_LOCUS43237</name>
</gene>
<dbReference type="Proteomes" id="UP000681720">
    <property type="component" value="Unassembled WGS sequence"/>
</dbReference>